<dbReference type="GO" id="GO:0030288">
    <property type="term" value="C:outer membrane-bounded periplasmic space"/>
    <property type="evidence" value="ECO:0007669"/>
    <property type="project" value="TreeGrafter"/>
</dbReference>
<reference evidence="3" key="2">
    <citation type="submission" date="2020-09" db="EMBL/GenBank/DDBJ databases">
        <authorList>
            <person name="Sun Q."/>
            <person name="Zhou Y."/>
        </authorList>
    </citation>
    <scope>NUCLEOTIDE SEQUENCE</scope>
    <source>
        <strain evidence="3">CGMCC 1.12827</strain>
    </source>
</reference>
<organism evidence="3 4">
    <name type="scientific">Gordonia jinhuaensis</name>
    <dbReference type="NCBI Taxonomy" id="1517702"/>
    <lineage>
        <taxon>Bacteria</taxon>
        <taxon>Bacillati</taxon>
        <taxon>Actinomycetota</taxon>
        <taxon>Actinomycetes</taxon>
        <taxon>Mycobacteriales</taxon>
        <taxon>Gordoniaceae</taxon>
        <taxon>Gordonia</taxon>
    </lineage>
</organism>
<dbReference type="Gene3D" id="3.40.190.10">
    <property type="entry name" value="Periplasmic binding protein-like II"/>
    <property type="match status" value="2"/>
</dbReference>
<dbReference type="GO" id="GO:0030976">
    <property type="term" value="F:thiamine pyrophosphate binding"/>
    <property type="evidence" value="ECO:0007669"/>
    <property type="project" value="TreeGrafter"/>
</dbReference>
<evidence type="ECO:0000256" key="1">
    <source>
        <dbReference type="ARBA" id="ARBA00022729"/>
    </source>
</evidence>
<dbReference type="Pfam" id="PF13343">
    <property type="entry name" value="SBP_bac_6"/>
    <property type="match status" value="1"/>
</dbReference>
<name>A0A916SYK7_9ACTN</name>
<dbReference type="PANTHER" id="PTHR30006">
    <property type="entry name" value="THIAMINE-BINDING PERIPLASMIC PROTEIN-RELATED"/>
    <property type="match status" value="1"/>
</dbReference>
<dbReference type="GO" id="GO:0030975">
    <property type="term" value="F:thiamine binding"/>
    <property type="evidence" value="ECO:0007669"/>
    <property type="project" value="InterPro"/>
</dbReference>
<feature type="chain" id="PRO_5038467514" evidence="2">
    <location>
        <begin position="24"/>
        <end position="341"/>
    </location>
</feature>
<reference evidence="3" key="1">
    <citation type="journal article" date="2014" name="Int. J. Syst. Evol. Microbiol.">
        <title>Complete genome sequence of Corynebacterium casei LMG S-19264T (=DSM 44701T), isolated from a smear-ripened cheese.</title>
        <authorList>
            <consortium name="US DOE Joint Genome Institute (JGI-PGF)"/>
            <person name="Walter F."/>
            <person name="Albersmeier A."/>
            <person name="Kalinowski J."/>
            <person name="Ruckert C."/>
        </authorList>
    </citation>
    <scope>NUCLEOTIDE SEQUENCE</scope>
    <source>
        <strain evidence="3">CGMCC 1.12827</strain>
    </source>
</reference>
<dbReference type="GO" id="GO:0015888">
    <property type="term" value="P:thiamine transport"/>
    <property type="evidence" value="ECO:0007669"/>
    <property type="project" value="InterPro"/>
</dbReference>
<proteinExistence type="predicted"/>
<evidence type="ECO:0000313" key="4">
    <source>
        <dbReference type="Proteomes" id="UP000621454"/>
    </source>
</evidence>
<evidence type="ECO:0000313" key="3">
    <source>
        <dbReference type="EMBL" id="GGB23634.1"/>
    </source>
</evidence>
<dbReference type="EMBL" id="BMGC01000004">
    <property type="protein sequence ID" value="GGB23634.1"/>
    <property type="molecule type" value="Genomic_DNA"/>
</dbReference>
<dbReference type="PROSITE" id="PS51257">
    <property type="entry name" value="PROKAR_LIPOPROTEIN"/>
    <property type="match status" value="1"/>
</dbReference>
<evidence type="ECO:0000256" key="2">
    <source>
        <dbReference type="SAM" id="SignalP"/>
    </source>
</evidence>
<accession>A0A916SYK7</accession>
<dbReference type="NCBIfam" id="TIGR01254">
    <property type="entry name" value="sfuA"/>
    <property type="match status" value="1"/>
</dbReference>
<sequence length="341" mass="36214">MRADATTTVALAMAGVVATGLVAACGGSGSDAKEVVLMTHDSFSLPQSLLTSFTKQTGWTIKTVAAGDAGKLATTVSLTPGKPKADVVYGIDNAFASRPVKASALESYESPEVGNGASDYSITSDNELTAIDHADVCINVDPAWYASRGIQAPTQIDQLTQPTYKDQTVVLDPATSSPGLGFLLATIANFPGDWQNYWTGLKNNGVEVQSGWETAYNQRFSGGPGKGPKPVVVSYSSSPAENTQTKALLDGCFRQVEYAGVLRGAKHPDASKKVIDFLLSTPVQQALPESMYVYPVNNGVALPESWSKYAPAPTDVISLDAAAIATRRDDWQKQWRQIMGR</sequence>
<dbReference type="PANTHER" id="PTHR30006:SF2">
    <property type="entry name" value="ABC TRANSPORTER SUBSTRATE-BINDING PROTEIN"/>
    <property type="match status" value="1"/>
</dbReference>
<dbReference type="AlphaFoldDB" id="A0A916SYK7"/>
<protein>
    <submittedName>
        <fullName evidence="3">Thiamine ABC transporter substrate-binding protein</fullName>
    </submittedName>
</protein>
<feature type="signal peptide" evidence="2">
    <location>
        <begin position="1"/>
        <end position="23"/>
    </location>
</feature>
<dbReference type="Proteomes" id="UP000621454">
    <property type="component" value="Unassembled WGS sequence"/>
</dbReference>
<dbReference type="SUPFAM" id="SSF53850">
    <property type="entry name" value="Periplasmic binding protein-like II"/>
    <property type="match status" value="1"/>
</dbReference>
<gene>
    <name evidence="3" type="primary">tbpA</name>
    <name evidence="3" type="ORF">GCM10011489_09910</name>
</gene>
<comment type="caution">
    <text evidence="3">The sequence shown here is derived from an EMBL/GenBank/DDBJ whole genome shotgun (WGS) entry which is preliminary data.</text>
</comment>
<keyword evidence="4" id="KW-1185">Reference proteome</keyword>
<keyword evidence="1 2" id="KW-0732">Signal</keyword>
<dbReference type="RefSeq" id="WP_229742184.1">
    <property type="nucleotide sequence ID" value="NZ_BMGC01000004.1"/>
</dbReference>
<dbReference type="InterPro" id="IPR005948">
    <property type="entry name" value="ThiB-like"/>
</dbReference>